<evidence type="ECO:0000313" key="1">
    <source>
        <dbReference type="EMBL" id="KAE8723221.1"/>
    </source>
</evidence>
<organism evidence="1 2">
    <name type="scientific">Hibiscus syriacus</name>
    <name type="common">Rose of Sharon</name>
    <dbReference type="NCBI Taxonomy" id="106335"/>
    <lineage>
        <taxon>Eukaryota</taxon>
        <taxon>Viridiplantae</taxon>
        <taxon>Streptophyta</taxon>
        <taxon>Embryophyta</taxon>
        <taxon>Tracheophyta</taxon>
        <taxon>Spermatophyta</taxon>
        <taxon>Magnoliopsida</taxon>
        <taxon>eudicotyledons</taxon>
        <taxon>Gunneridae</taxon>
        <taxon>Pentapetalae</taxon>
        <taxon>rosids</taxon>
        <taxon>malvids</taxon>
        <taxon>Malvales</taxon>
        <taxon>Malvaceae</taxon>
        <taxon>Malvoideae</taxon>
        <taxon>Hibiscus</taxon>
    </lineage>
</organism>
<dbReference type="InterPro" id="IPR051083">
    <property type="entry name" value="GrpII_Intron_Splice-Mob/Def"/>
</dbReference>
<gene>
    <name evidence="1" type="ORF">F3Y22_tig00012523pilonHSYRG00032</name>
</gene>
<sequence>MHRRITVFIVQVLRNPPIIPSRENPFHSQFNPFARGANGLASFQFFSFTPAHLRVPDPDDPASLMKEDALSVCSQMWIENFREPDRSALDDLLALGNAVLDNRFKWGSRLEFFIKSPKDKTDYESLSKRKIKATLTTTQPAPFQHKLVQEFVLVLTRSS</sequence>
<comment type="caution">
    <text evidence="1">The sequence shown here is derived from an EMBL/GenBank/DDBJ whole genome shotgun (WGS) entry which is preliminary data.</text>
</comment>
<reference evidence="1" key="1">
    <citation type="submission" date="2019-09" db="EMBL/GenBank/DDBJ databases">
        <title>Draft genome information of white flower Hibiscus syriacus.</title>
        <authorList>
            <person name="Kim Y.-M."/>
        </authorList>
    </citation>
    <scope>NUCLEOTIDE SEQUENCE [LARGE SCALE GENOMIC DNA]</scope>
    <source>
        <strain evidence="1">YM2019G1</strain>
    </source>
</reference>
<dbReference type="EMBL" id="VEPZ02000534">
    <property type="protein sequence ID" value="KAE8723221.1"/>
    <property type="molecule type" value="Genomic_DNA"/>
</dbReference>
<dbReference type="PANTHER" id="PTHR34047">
    <property type="entry name" value="NUCLEAR INTRON MATURASE 1, MITOCHONDRIAL-RELATED"/>
    <property type="match status" value="1"/>
</dbReference>
<dbReference type="PANTHER" id="PTHR34047:SF1">
    <property type="entry name" value="NUCLEAR INTRON MATURASE 2, MITOCHONDRIAL"/>
    <property type="match status" value="1"/>
</dbReference>
<dbReference type="Proteomes" id="UP000436088">
    <property type="component" value="Unassembled WGS sequence"/>
</dbReference>
<protein>
    <submittedName>
        <fullName evidence="1">Uncharacterized protein</fullName>
    </submittedName>
</protein>
<proteinExistence type="predicted"/>
<keyword evidence="2" id="KW-1185">Reference proteome</keyword>
<accession>A0A6A3C5D7</accession>
<dbReference type="AlphaFoldDB" id="A0A6A3C5D7"/>
<evidence type="ECO:0000313" key="2">
    <source>
        <dbReference type="Proteomes" id="UP000436088"/>
    </source>
</evidence>
<name>A0A6A3C5D7_HIBSY</name>